<feature type="coiled-coil region" evidence="12">
    <location>
        <begin position="658"/>
        <end position="692"/>
    </location>
</feature>
<evidence type="ECO:0000256" key="1">
    <source>
        <dbReference type="ARBA" id="ARBA00004123"/>
    </source>
</evidence>
<evidence type="ECO:0000256" key="9">
    <source>
        <dbReference type="ARBA" id="ARBA00023172"/>
    </source>
</evidence>
<evidence type="ECO:0000256" key="5">
    <source>
        <dbReference type="ARBA" id="ARBA00022741"/>
    </source>
</evidence>
<comment type="similarity">
    <text evidence="3">Belongs to the SMC family. SMC6 subfamily.</text>
</comment>
<evidence type="ECO:0000256" key="4">
    <source>
        <dbReference type="ARBA" id="ARBA00022454"/>
    </source>
</evidence>
<sequence>MDSQRSVGPRQGWKLTHSEKMGNVGQIVSVKLVNFMNHDHFEVHFGPHVNFVSGQNGSGKSAILQAVQICLAVKARDTGRGTNVSQYVKTGTSSGTVRVSLWNSPVEDAFEHDKYGDVITVERKLLRTGGGTYHMLSSKGVPIGKGAESVKDMLRHFNIDCSNPIVVMTQDFARTFLKPSGSQLERNLFKVYMKATQFEHTLENLRNARIHKENMKADSDFQGKEVEAARKEAEDLRQRVEELQQVEGIAERIEAMFNCCMHVSQKEFEKRLAELEAKCTQEIKPRLKELVRLRDEKREEIRMLKDRKGAEAKRLSALHERVSGASELKKQMKEQTKFLTNMKTRKAHAIDRLTKDIANMEEEKKGIEKQLATFHEDFAASRATAEQEYQRQLSQAQEQYNASKAEMIKAKQAASEFAEAVAVAEANVSRVAEEVTRARQYVHNKEQQLEKLKNAQGNRVAIFGGPAMVELVRRIDLHKREFHNAPLGPIGSLLSLDSKDMALAVQYAIGQLFRNFIVSDRHDEMVFKRIMHSLNNRALTNTVQCYNYSFDRPPYSDVRHLALPEGVQTVLDVLKITKIPKWHIVQNILIDYGNIEAVGLCKQESMAFSAIRGHAGRQLSCVFLPDGRKVYKKGNMEATVHSGLSLTATLGKDMSESIQELQQHRMDAIAELQALEDEKCGLLRELQKAREQKDRAFQTSTQVENSTFHLESQVDMLTTTGPAVENTGEGAVAEMSMAINDLDDSIRQKKREVEASQIELEDASKRLEEVKLEYKRSHNEAASVAEEVQKMEDSMYEAATAVTAAERDLKELEMLAQEKQAEAQEKENEKAAVEVKIKDVQQESRKLGLDSEVIEASRSAVMEWLQATASQGVHIDDFFTSDNLELEIKKQERLKRKKEAMGGGNLHELKDAKEAKEAKLSHAERLHKNICKVVCKTEEGLKKRDDIYENMTFNVDEAIGMVFEEMMDMRGNHGRLNIDHGRAVIEPK</sequence>
<dbReference type="Gene3D" id="3.40.50.300">
    <property type="entry name" value="P-loop containing nucleotide triphosphate hydrolases"/>
    <property type="match status" value="1"/>
</dbReference>
<name>A0A8S1J2H2_9CHLO</name>
<evidence type="ECO:0000313" key="14">
    <source>
        <dbReference type="EMBL" id="CAD7697785.1"/>
    </source>
</evidence>
<dbReference type="SUPFAM" id="SSF52540">
    <property type="entry name" value="P-loop containing nucleoside triphosphate hydrolases"/>
    <property type="match status" value="1"/>
</dbReference>
<comment type="caution">
    <text evidence="14">The sequence shown here is derived from an EMBL/GenBank/DDBJ whole genome shotgun (WGS) entry which is preliminary data.</text>
</comment>
<keyword evidence="4" id="KW-0158">Chromosome</keyword>
<organism evidence="14 15">
    <name type="scientific">Ostreobium quekettii</name>
    <dbReference type="NCBI Taxonomy" id="121088"/>
    <lineage>
        <taxon>Eukaryota</taxon>
        <taxon>Viridiplantae</taxon>
        <taxon>Chlorophyta</taxon>
        <taxon>core chlorophytes</taxon>
        <taxon>Ulvophyceae</taxon>
        <taxon>TCBD clade</taxon>
        <taxon>Bryopsidales</taxon>
        <taxon>Ostreobineae</taxon>
        <taxon>Ostreobiaceae</taxon>
        <taxon>Ostreobium</taxon>
    </lineage>
</organism>
<evidence type="ECO:0000256" key="11">
    <source>
        <dbReference type="ARBA" id="ARBA00023242"/>
    </source>
</evidence>
<dbReference type="InterPro" id="IPR038729">
    <property type="entry name" value="Rad50/SbcC_AAA"/>
</dbReference>
<evidence type="ECO:0000256" key="10">
    <source>
        <dbReference type="ARBA" id="ARBA00023204"/>
    </source>
</evidence>
<evidence type="ECO:0000313" key="15">
    <source>
        <dbReference type="Proteomes" id="UP000708148"/>
    </source>
</evidence>
<feature type="non-terminal residue" evidence="14">
    <location>
        <position position="988"/>
    </location>
</feature>
<reference evidence="14" key="1">
    <citation type="submission" date="2020-12" db="EMBL/GenBank/DDBJ databases">
        <authorList>
            <person name="Iha C."/>
        </authorList>
    </citation>
    <scope>NUCLEOTIDE SEQUENCE</scope>
</reference>
<dbReference type="GO" id="GO:0003697">
    <property type="term" value="F:single-stranded DNA binding"/>
    <property type="evidence" value="ECO:0007669"/>
    <property type="project" value="TreeGrafter"/>
</dbReference>
<dbReference type="EMBL" id="CAJHUC010000710">
    <property type="protein sequence ID" value="CAD7697785.1"/>
    <property type="molecule type" value="Genomic_DNA"/>
</dbReference>
<keyword evidence="8 12" id="KW-0175">Coiled coil</keyword>
<dbReference type="OrthoDB" id="10072614at2759"/>
<evidence type="ECO:0000256" key="6">
    <source>
        <dbReference type="ARBA" id="ARBA00022763"/>
    </source>
</evidence>
<proteinExistence type="inferred from homology"/>
<evidence type="ECO:0000256" key="7">
    <source>
        <dbReference type="ARBA" id="ARBA00022840"/>
    </source>
</evidence>
<evidence type="ECO:0000256" key="3">
    <source>
        <dbReference type="ARBA" id="ARBA00006793"/>
    </source>
</evidence>
<evidence type="ECO:0000256" key="8">
    <source>
        <dbReference type="ARBA" id="ARBA00023054"/>
    </source>
</evidence>
<keyword evidence="10" id="KW-0234">DNA repair</keyword>
<feature type="coiled-coil region" evidence="12">
    <location>
        <begin position="881"/>
        <end position="926"/>
    </location>
</feature>
<feature type="coiled-coil region" evidence="12">
    <location>
        <begin position="343"/>
        <end position="458"/>
    </location>
</feature>
<comment type="subcellular location">
    <subcellularLocation>
        <location evidence="2">Chromosome</location>
    </subcellularLocation>
    <subcellularLocation>
        <location evidence="1">Nucleus</location>
    </subcellularLocation>
</comment>
<dbReference type="InterPro" id="IPR027417">
    <property type="entry name" value="P-loop_NTPase"/>
</dbReference>
<dbReference type="GO" id="GO:0000724">
    <property type="term" value="P:double-strand break repair via homologous recombination"/>
    <property type="evidence" value="ECO:0007669"/>
    <property type="project" value="TreeGrafter"/>
</dbReference>
<keyword evidence="5" id="KW-0547">Nucleotide-binding</keyword>
<feature type="domain" description="Rad50/SbcC-type AAA" evidence="13">
    <location>
        <begin position="29"/>
        <end position="330"/>
    </location>
</feature>
<dbReference type="Proteomes" id="UP000708148">
    <property type="component" value="Unassembled WGS sequence"/>
</dbReference>
<keyword evidence="11" id="KW-0539">Nucleus</keyword>
<dbReference type="PANTHER" id="PTHR19306">
    <property type="entry name" value="STRUCTURAL MAINTENANCE OF CHROMOSOMES 5,6 SMC5, SMC6"/>
    <property type="match status" value="1"/>
</dbReference>
<dbReference type="GO" id="GO:0030915">
    <property type="term" value="C:Smc5-Smc6 complex"/>
    <property type="evidence" value="ECO:0007669"/>
    <property type="project" value="TreeGrafter"/>
</dbReference>
<feature type="coiled-coil region" evidence="12">
    <location>
        <begin position="732"/>
        <end position="843"/>
    </location>
</feature>
<evidence type="ECO:0000259" key="13">
    <source>
        <dbReference type="Pfam" id="PF13476"/>
    </source>
</evidence>
<dbReference type="GO" id="GO:0003684">
    <property type="term" value="F:damaged DNA binding"/>
    <property type="evidence" value="ECO:0007669"/>
    <property type="project" value="TreeGrafter"/>
</dbReference>
<dbReference type="GO" id="GO:0035861">
    <property type="term" value="C:site of double-strand break"/>
    <property type="evidence" value="ECO:0007669"/>
    <property type="project" value="TreeGrafter"/>
</dbReference>
<dbReference type="Pfam" id="PF13476">
    <property type="entry name" value="AAA_23"/>
    <property type="match status" value="1"/>
</dbReference>
<accession>A0A8S1J2H2</accession>
<dbReference type="GO" id="GO:0016887">
    <property type="term" value="F:ATP hydrolysis activity"/>
    <property type="evidence" value="ECO:0007669"/>
    <property type="project" value="InterPro"/>
</dbReference>
<feature type="coiled-coil region" evidence="12">
    <location>
        <begin position="219"/>
        <end position="253"/>
    </location>
</feature>
<protein>
    <recommendedName>
        <fullName evidence="13">Rad50/SbcC-type AAA domain-containing protein</fullName>
    </recommendedName>
</protein>
<dbReference type="AlphaFoldDB" id="A0A8S1J2H2"/>
<keyword evidence="6" id="KW-0227">DNA damage</keyword>
<keyword evidence="7" id="KW-0067">ATP-binding</keyword>
<dbReference type="GO" id="GO:0005634">
    <property type="term" value="C:nucleus"/>
    <property type="evidence" value="ECO:0007669"/>
    <property type="project" value="UniProtKB-SubCell"/>
</dbReference>
<dbReference type="GO" id="GO:0005524">
    <property type="term" value="F:ATP binding"/>
    <property type="evidence" value="ECO:0007669"/>
    <property type="project" value="UniProtKB-KW"/>
</dbReference>
<keyword evidence="9" id="KW-0233">DNA recombination</keyword>
<gene>
    <name evidence="14" type="ORF">OSTQU699_LOCUS3146</name>
</gene>
<dbReference type="PANTHER" id="PTHR19306:SF6">
    <property type="entry name" value="STRUCTURAL MAINTENANCE OF CHROMOSOMES PROTEIN 6"/>
    <property type="match status" value="1"/>
</dbReference>
<evidence type="ECO:0000256" key="12">
    <source>
        <dbReference type="SAM" id="Coils"/>
    </source>
</evidence>
<evidence type="ECO:0000256" key="2">
    <source>
        <dbReference type="ARBA" id="ARBA00004286"/>
    </source>
</evidence>
<keyword evidence="15" id="KW-1185">Reference proteome</keyword>